<reference evidence="2" key="1">
    <citation type="journal article" date="2024" name="Proc. Natl. Acad. Sci. U.S.A.">
        <title>Extraordinary preservation of gene collinearity over three hundred million years revealed in homosporous lycophytes.</title>
        <authorList>
            <person name="Li C."/>
            <person name="Wickell D."/>
            <person name="Kuo L.Y."/>
            <person name="Chen X."/>
            <person name="Nie B."/>
            <person name="Liao X."/>
            <person name="Peng D."/>
            <person name="Ji J."/>
            <person name="Jenkins J."/>
            <person name="Williams M."/>
            <person name="Shu S."/>
            <person name="Plott C."/>
            <person name="Barry K."/>
            <person name="Rajasekar S."/>
            <person name="Grimwood J."/>
            <person name="Han X."/>
            <person name="Sun S."/>
            <person name="Hou Z."/>
            <person name="He W."/>
            <person name="Dai G."/>
            <person name="Sun C."/>
            <person name="Schmutz J."/>
            <person name="Leebens-Mack J.H."/>
            <person name="Li F.W."/>
            <person name="Wang L."/>
        </authorList>
    </citation>
    <scope>NUCLEOTIDE SEQUENCE [LARGE SCALE GENOMIC DNA]</scope>
    <source>
        <strain evidence="2">cv. PW_Plant_1</strain>
    </source>
</reference>
<gene>
    <name evidence="1" type="ORF">O6H91_13G090300</name>
</gene>
<name>A0ACC2BX61_DIPCM</name>
<evidence type="ECO:0000313" key="2">
    <source>
        <dbReference type="Proteomes" id="UP001162992"/>
    </source>
</evidence>
<accession>A0ACC2BX61</accession>
<sequence length="616" mass="69021">MGFQSEDGIKIEITVLRGCELRFISQHIYIYMASRTGTDSFLGAYNATEYLLLPNEIKETDGASYSPNNLVGKLHTGGWKAAPLIFVTEICERMATLGLQRNLVTYLVNKMHFSIPRSANMVSNFVGALYLTAFIGGFVADSYTGRFWAITIFSSIQICGMVLLTLSATLPVLRPPECSSHQESPCHPATGLQRAVLLSGLYVIALGNGGIKPNVSSMGADQFDEKDPERQNHMSHFFNSFYFIISIGSLLSVTVFVYLQDNLGFGWGFGIPALLMSFGIVIFFAGAPLYRHKVPRGSALTSVAQVLFAAVRKRNLPYPSDGTLLFDGSNDNKLVRIAHTNQFLFLDKAAIYSGDEDAEECKDPWWLCTVTQVEEFKMIIRMLPIWASTVFVWTALAQMETFSVEQGATMKRNVGPLQFPPASLSVFELVTVLLLLPVYDRYFVPCVRQCTGYEQGITCLQRIGVGIIFSVFCMVIAGFVEILRVKEARDYGLLDKPNEIIPMSIFWLVPQYFLTGITEIFTQIGQLEFFYRESPNHMQGLGTALYVSTIGIGHFLSSFIVSAVNTLTRHGDYPGWLENNLNVSRLDYFYWLLAMLSLLNFAIYVYCAQHYRPNKR</sequence>
<protein>
    <submittedName>
        <fullName evidence="1">Uncharacterized protein</fullName>
    </submittedName>
</protein>
<organism evidence="1 2">
    <name type="scientific">Diphasiastrum complanatum</name>
    <name type="common">Issler's clubmoss</name>
    <name type="synonym">Lycopodium complanatum</name>
    <dbReference type="NCBI Taxonomy" id="34168"/>
    <lineage>
        <taxon>Eukaryota</taxon>
        <taxon>Viridiplantae</taxon>
        <taxon>Streptophyta</taxon>
        <taxon>Embryophyta</taxon>
        <taxon>Tracheophyta</taxon>
        <taxon>Lycopodiopsida</taxon>
        <taxon>Lycopodiales</taxon>
        <taxon>Lycopodiaceae</taxon>
        <taxon>Lycopodioideae</taxon>
        <taxon>Diphasiastrum</taxon>
    </lineage>
</organism>
<dbReference type="EMBL" id="CM055104">
    <property type="protein sequence ID" value="KAJ7534344.1"/>
    <property type="molecule type" value="Genomic_DNA"/>
</dbReference>
<proteinExistence type="predicted"/>
<evidence type="ECO:0000313" key="1">
    <source>
        <dbReference type="EMBL" id="KAJ7534344.1"/>
    </source>
</evidence>
<dbReference type="Proteomes" id="UP001162992">
    <property type="component" value="Chromosome 13"/>
</dbReference>
<keyword evidence="2" id="KW-1185">Reference proteome</keyword>
<comment type="caution">
    <text evidence="1">The sequence shown here is derived from an EMBL/GenBank/DDBJ whole genome shotgun (WGS) entry which is preliminary data.</text>
</comment>